<evidence type="ECO:0000313" key="2">
    <source>
        <dbReference type="Proteomes" id="UP001295423"/>
    </source>
</evidence>
<accession>A0AAD2FYG8</accession>
<evidence type="ECO:0000313" key="1">
    <source>
        <dbReference type="EMBL" id="CAJ1954705.1"/>
    </source>
</evidence>
<dbReference type="InterPro" id="IPR032675">
    <property type="entry name" value="LRR_dom_sf"/>
</dbReference>
<organism evidence="1 2">
    <name type="scientific">Cylindrotheca closterium</name>
    <dbReference type="NCBI Taxonomy" id="2856"/>
    <lineage>
        <taxon>Eukaryota</taxon>
        <taxon>Sar</taxon>
        <taxon>Stramenopiles</taxon>
        <taxon>Ochrophyta</taxon>
        <taxon>Bacillariophyta</taxon>
        <taxon>Bacillariophyceae</taxon>
        <taxon>Bacillariophycidae</taxon>
        <taxon>Bacillariales</taxon>
        <taxon>Bacillariaceae</taxon>
        <taxon>Cylindrotheca</taxon>
    </lineage>
</organism>
<dbReference type="InterPro" id="IPR026906">
    <property type="entry name" value="LRR_5"/>
</dbReference>
<dbReference type="Proteomes" id="UP001295423">
    <property type="component" value="Unassembled WGS sequence"/>
</dbReference>
<dbReference type="Gene3D" id="3.80.10.10">
    <property type="entry name" value="Ribonuclease Inhibitor"/>
    <property type="match status" value="2"/>
</dbReference>
<proteinExistence type="predicted"/>
<protein>
    <submittedName>
        <fullName evidence="1">Uncharacterized protein</fullName>
    </submittedName>
</protein>
<reference evidence="1" key="1">
    <citation type="submission" date="2023-08" db="EMBL/GenBank/DDBJ databases">
        <authorList>
            <person name="Audoor S."/>
            <person name="Bilcke G."/>
        </authorList>
    </citation>
    <scope>NUCLEOTIDE SEQUENCE</scope>
</reference>
<name>A0AAD2FYG8_9STRA</name>
<dbReference type="PANTHER" id="PTHR45661:SF3">
    <property type="entry name" value="IG-LIKE DOMAIN-CONTAINING PROTEIN"/>
    <property type="match status" value="1"/>
</dbReference>
<comment type="caution">
    <text evidence="1">The sequence shown here is derived from an EMBL/GenBank/DDBJ whole genome shotgun (WGS) entry which is preliminary data.</text>
</comment>
<dbReference type="InterPro" id="IPR053139">
    <property type="entry name" value="Surface_bspA-like"/>
</dbReference>
<sequence>MQVNDYLFQGNEGERAPKSVKRLIVNPGIQVLPNELCYNCERLREVTMPQGLIKIGSRAFGLCFSLLAIDICSTVESIGQSSFWKCQLLAKIDFEQPSSSPHQLRSIGRHAFRYCLSLQRIKVPSSVNLIGMCSFKSCDGLVEAILSSTSIKEIPSWGFAHCRSLQSLSLPSSLERICDSACIDCTCLVTVMVPLGAQPIEIEAGAFYRCRCLANLVLSQGSNASENSFDGCALLRDRFGKRTDAIVAAMINRFDDFPVHKLCYDHYSTTAHELRRCWTENKEEIDASMVDEFGMTPFHVLFSTTEPSGELFEVLLDKFPYHVLSWKDANGKVAMDYLVSNWTDTSTSLLDMTLQKWIFCRLERWCAKCWRNVMIPLVNTLLAEEDKGRRMTVFIEICSILKKYENVEATSILEMTLWKRHLKRGRSNDGTKRQALDREECRCVCGSDVVIPNVIQFFVGIHQ</sequence>
<dbReference type="PANTHER" id="PTHR45661">
    <property type="entry name" value="SURFACE ANTIGEN"/>
    <property type="match status" value="1"/>
</dbReference>
<dbReference type="EMBL" id="CAKOGP040001869">
    <property type="protein sequence ID" value="CAJ1954705.1"/>
    <property type="molecule type" value="Genomic_DNA"/>
</dbReference>
<dbReference type="SUPFAM" id="SSF52058">
    <property type="entry name" value="L domain-like"/>
    <property type="match status" value="1"/>
</dbReference>
<dbReference type="Pfam" id="PF13306">
    <property type="entry name" value="LRR_5"/>
    <property type="match status" value="2"/>
</dbReference>
<gene>
    <name evidence="1" type="ORF">CYCCA115_LOCUS15297</name>
</gene>
<dbReference type="AlphaFoldDB" id="A0AAD2FYG8"/>
<keyword evidence="2" id="KW-1185">Reference proteome</keyword>